<feature type="region of interest" description="Disordered" evidence="7">
    <location>
        <begin position="47"/>
        <end position="74"/>
    </location>
</feature>
<dbReference type="CDD" id="cd00179">
    <property type="entry name" value="SynN"/>
    <property type="match status" value="1"/>
</dbReference>
<evidence type="ECO:0000256" key="7">
    <source>
        <dbReference type="SAM" id="MobiDB-lite"/>
    </source>
</evidence>
<accession>A0A9P5XTY2</accession>
<evidence type="ECO:0000256" key="4">
    <source>
        <dbReference type="ARBA" id="ARBA00022989"/>
    </source>
</evidence>
<keyword evidence="3 8" id="KW-0812">Transmembrane</keyword>
<evidence type="ECO:0000256" key="2">
    <source>
        <dbReference type="ARBA" id="ARBA00009063"/>
    </source>
</evidence>
<comment type="caution">
    <text evidence="10">The sequence shown here is derived from an EMBL/GenBank/DDBJ whole genome shotgun (WGS) entry which is preliminary data.</text>
</comment>
<evidence type="ECO:0000313" key="11">
    <source>
        <dbReference type="Proteomes" id="UP000807353"/>
    </source>
</evidence>
<dbReference type="FunFam" id="1.20.58.70:FF:000008">
    <property type="entry name" value="Syntaxin family protein"/>
    <property type="match status" value="1"/>
</dbReference>
<evidence type="ECO:0000256" key="8">
    <source>
        <dbReference type="SAM" id="Phobius"/>
    </source>
</evidence>
<gene>
    <name evidence="10" type="ORF">BDZ94DRAFT_1315065</name>
</gene>
<dbReference type="Proteomes" id="UP000807353">
    <property type="component" value="Unassembled WGS sequence"/>
</dbReference>
<dbReference type="Pfam" id="PF05739">
    <property type="entry name" value="SNARE"/>
    <property type="match status" value="1"/>
</dbReference>
<feature type="domain" description="T-SNARE coiled-coil homology" evidence="9">
    <location>
        <begin position="254"/>
        <end position="316"/>
    </location>
</feature>
<dbReference type="InterPro" id="IPR006011">
    <property type="entry name" value="Syntaxin_N"/>
</dbReference>
<reference evidence="10" key="1">
    <citation type="submission" date="2020-11" db="EMBL/GenBank/DDBJ databases">
        <authorList>
            <consortium name="DOE Joint Genome Institute"/>
            <person name="Ahrendt S."/>
            <person name="Riley R."/>
            <person name="Andreopoulos W."/>
            <person name="Labutti K."/>
            <person name="Pangilinan J."/>
            <person name="Ruiz-Duenas F.J."/>
            <person name="Barrasa J.M."/>
            <person name="Sanchez-Garcia M."/>
            <person name="Camarero S."/>
            <person name="Miyauchi S."/>
            <person name="Serrano A."/>
            <person name="Linde D."/>
            <person name="Babiker R."/>
            <person name="Drula E."/>
            <person name="Ayuso-Fernandez I."/>
            <person name="Pacheco R."/>
            <person name="Padilla G."/>
            <person name="Ferreira P."/>
            <person name="Barriuso J."/>
            <person name="Kellner H."/>
            <person name="Castanera R."/>
            <person name="Alfaro M."/>
            <person name="Ramirez L."/>
            <person name="Pisabarro A.G."/>
            <person name="Kuo A."/>
            <person name="Tritt A."/>
            <person name="Lipzen A."/>
            <person name="He G."/>
            <person name="Yan M."/>
            <person name="Ng V."/>
            <person name="Cullen D."/>
            <person name="Martin F."/>
            <person name="Rosso M.-N."/>
            <person name="Henrissat B."/>
            <person name="Hibbett D."/>
            <person name="Martinez A.T."/>
            <person name="Grigoriev I.V."/>
        </authorList>
    </citation>
    <scope>NUCLEOTIDE SEQUENCE</scope>
    <source>
        <strain evidence="10">CBS 247.69</strain>
    </source>
</reference>
<dbReference type="InterPro" id="IPR045242">
    <property type="entry name" value="Syntaxin"/>
</dbReference>
<keyword evidence="5" id="KW-0175">Coiled coil</keyword>
<evidence type="ECO:0000256" key="5">
    <source>
        <dbReference type="ARBA" id="ARBA00023054"/>
    </source>
</evidence>
<dbReference type="GO" id="GO:0005484">
    <property type="term" value="F:SNAP receptor activity"/>
    <property type="evidence" value="ECO:0007669"/>
    <property type="project" value="TreeGrafter"/>
</dbReference>
<dbReference type="GO" id="GO:0000149">
    <property type="term" value="F:SNARE binding"/>
    <property type="evidence" value="ECO:0007669"/>
    <property type="project" value="TreeGrafter"/>
</dbReference>
<dbReference type="SMART" id="SM00503">
    <property type="entry name" value="SynN"/>
    <property type="match status" value="1"/>
</dbReference>
<dbReference type="PANTHER" id="PTHR19957:SF307">
    <property type="entry name" value="PROTEIN SSO1-RELATED"/>
    <property type="match status" value="1"/>
</dbReference>
<evidence type="ECO:0000256" key="3">
    <source>
        <dbReference type="ARBA" id="ARBA00022692"/>
    </source>
</evidence>
<proteinExistence type="inferred from homology"/>
<keyword evidence="4 8" id="KW-1133">Transmembrane helix</keyword>
<dbReference type="PROSITE" id="PS50192">
    <property type="entry name" value="T_SNARE"/>
    <property type="match status" value="1"/>
</dbReference>
<dbReference type="GO" id="GO:0006906">
    <property type="term" value="P:vesicle fusion"/>
    <property type="evidence" value="ECO:0007669"/>
    <property type="project" value="TreeGrafter"/>
</dbReference>
<dbReference type="GO" id="GO:0048278">
    <property type="term" value="P:vesicle docking"/>
    <property type="evidence" value="ECO:0007669"/>
    <property type="project" value="TreeGrafter"/>
</dbReference>
<comment type="subcellular location">
    <subcellularLocation>
        <location evidence="1">Membrane</location>
        <topology evidence="1">Single-pass type IV membrane protein</topology>
    </subcellularLocation>
</comment>
<dbReference type="AlphaFoldDB" id="A0A9P5XTY2"/>
<dbReference type="CDD" id="cd15849">
    <property type="entry name" value="SNARE_Sso1"/>
    <property type="match status" value="1"/>
</dbReference>
<sequence>MARDRLAAMRAQQQGGNMNTYVFPFPILQRGITFDRPYVFSNSYPTQASVGSGGSYQNSNRRQNPYAQQDDRTYEMSDVKDSTTQLAPQNVGDMSSFYSEISSLQESIRTFNDNVARIGDLHSRSLNNMDDSAAQRNASQLDDLIEDTSALSATLKRRVKDLERQGGSGRDGQIRKQQTALVKSKFVEAIQHYQTVEQQYRTKYKQRMERQFKIVKPDATPEEVRAVVNDEQGGQIFSQALMNSNRYGESRAAYREVQERHEDIKRIEKTLGELAQLFNDMSVLVEQQDETINAIEAQADTVQRDTEAGLGYTEKAVVSARAARKKRWICFFIILIVLIIVGVVVGVLVKQNVDRANAGK</sequence>
<dbReference type="GO" id="GO:0012505">
    <property type="term" value="C:endomembrane system"/>
    <property type="evidence" value="ECO:0007669"/>
    <property type="project" value="TreeGrafter"/>
</dbReference>
<dbReference type="GO" id="GO:0005886">
    <property type="term" value="C:plasma membrane"/>
    <property type="evidence" value="ECO:0007669"/>
    <property type="project" value="TreeGrafter"/>
</dbReference>
<dbReference type="InterPro" id="IPR010989">
    <property type="entry name" value="SNARE"/>
</dbReference>
<evidence type="ECO:0000259" key="9">
    <source>
        <dbReference type="PROSITE" id="PS50192"/>
    </source>
</evidence>
<evidence type="ECO:0000256" key="6">
    <source>
        <dbReference type="ARBA" id="ARBA00023136"/>
    </source>
</evidence>
<feature type="compositionally biased region" description="Polar residues" evidence="7">
    <location>
        <begin position="47"/>
        <end position="67"/>
    </location>
</feature>
<feature type="transmembrane region" description="Helical" evidence="8">
    <location>
        <begin position="328"/>
        <end position="349"/>
    </location>
</feature>
<comment type="similarity">
    <text evidence="2">Belongs to the syntaxin family.</text>
</comment>
<dbReference type="EMBL" id="MU150419">
    <property type="protein sequence ID" value="KAF9456522.1"/>
    <property type="molecule type" value="Genomic_DNA"/>
</dbReference>
<evidence type="ECO:0000256" key="1">
    <source>
        <dbReference type="ARBA" id="ARBA00004211"/>
    </source>
</evidence>
<evidence type="ECO:0000313" key="10">
    <source>
        <dbReference type="EMBL" id="KAF9456522.1"/>
    </source>
</evidence>
<dbReference type="Pfam" id="PF00804">
    <property type="entry name" value="Syntaxin"/>
    <property type="match status" value="1"/>
</dbReference>
<keyword evidence="6 8" id="KW-0472">Membrane</keyword>
<dbReference type="SMART" id="SM00397">
    <property type="entry name" value="t_SNARE"/>
    <property type="match status" value="1"/>
</dbReference>
<dbReference type="PANTHER" id="PTHR19957">
    <property type="entry name" value="SYNTAXIN"/>
    <property type="match status" value="1"/>
</dbReference>
<keyword evidence="11" id="KW-1185">Reference proteome</keyword>
<dbReference type="OrthoDB" id="10255013at2759"/>
<dbReference type="Gene3D" id="1.20.58.70">
    <property type="match status" value="1"/>
</dbReference>
<name>A0A9P5XTY2_9AGAR</name>
<dbReference type="SUPFAM" id="SSF47661">
    <property type="entry name" value="t-snare proteins"/>
    <property type="match status" value="1"/>
</dbReference>
<dbReference type="InterPro" id="IPR000727">
    <property type="entry name" value="T_SNARE_dom"/>
</dbReference>
<dbReference type="GO" id="GO:0006886">
    <property type="term" value="P:intracellular protein transport"/>
    <property type="evidence" value="ECO:0007669"/>
    <property type="project" value="TreeGrafter"/>
</dbReference>
<protein>
    <submittedName>
        <fullName evidence="10">t-SNARE</fullName>
    </submittedName>
</protein>
<dbReference type="GO" id="GO:0006887">
    <property type="term" value="P:exocytosis"/>
    <property type="evidence" value="ECO:0007669"/>
    <property type="project" value="TreeGrafter"/>
</dbReference>
<organism evidence="10 11">
    <name type="scientific">Collybia nuda</name>
    <dbReference type="NCBI Taxonomy" id="64659"/>
    <lineage>
        <taxon>Eukaryota</taxon>
        <taxon>Fungi</taxon>
        <taxon>Dikarya</taxon>
        <taxon>Basidiomycota</taxon>
        <taxon>Agaricomycotina</taxon>
        <taxon>Agaricomycetes</taxon>
        <taxon>Agaricomycetidae</taxon>
        <taxon>Agaricales</taxon>
        <taxon>Tricholomatineae</taxon>
        <taxon>Clitocybaceae</taxon>
        <taxon>Collybia</taxon>
    </lineage>
</organism>
<dbReference type="GO" id="GO:0031201">
    <property type="term" value="C:SNARE complex"/>
    <property type="evidence" value="ECO:0007669"/>
    <property type="project" value="TreeGrafter"/>
</dbReference>